<proteinExistence type="predicted"/>
<sequence length="220" mass="24131">MRGRDVFRKYKGLLLAISRMLKLVPKPLLVWMWTLSDWLPDMPGAALRYCILRRLAKRCGDNVLIGRNVEIRYWERLEIGSNVSVHKQCYLDAYGGLEIGDDVSIAHQTSLVSFQHTWDDDRLPIRDNPVTGGSIRIHRDVWIGCGCRILSGVEIGSRSVVAAGAVVNRTIPPGVVAAGVPARQVKQIAAPEEPRLAGAPSPSPPQRGAVGRTAADKLPV</sequence>
<dbReference type="Gene3D" id="2.160.10.10">
    <property type="entry name" value="Hexapeptide repeat proteins"/>
    <property type="match status" value="1"/>
</dbReference>
<dbReference type="InterPro" id="IPR051159">
    <property type="entry name" value="Hexapeptide_acetyltransf"/>
</dbReference>
<evidence type="ECO:0000313" key="3">
    <source>
        <dbReference type="Proteomes" id="UP000680304"/>
    </source>
</evidence>
<dbReference type="InterPro" id="IPR011004">
    <property type="entry name" value="Trimer_LpxA-like_sf"/>
</dbReference>
<comment type="caution">
    <text evidence="2">The sequence shown here is derived from an EMBL/GenBank/DDBJ whole genome shotgun (WGS) entry which is preliminary data.</text>
</comment>
<reference evidence="2 3" key="1">
    <citation type="submission" date="2021-04" db="EMBL/GenBank/DDBJ databases">
        <title>Draft genome sequence of Paenibacillus cisolokensis, LC2-13A.</title>
        <authorList>
            <person name="Uke A."/>
            <person name="Chhe C."/>
            <person name="Baramee S."/>
            <person name="Kosugi A."/>
        </authorList>
    </citation>
    <scope>NUCLEOTIDE SEQUENCE [LARGE SCALE GENOMIC DNA]</scope>
    <source>
        <strain evidence="2 3">LC2-13A</strain>
    </source>
</reference>
<keyword evidence="3" id="KW-1185">Reference proteome</keyword>
<evidence type="ECO:0000313" key="2">
    <source>
        <dbReference type="EMBL" id="GIQ62544.1"/>
    </source>
</evidence>
<keyword evidence="2" id="KW-0808">Transferase</keyword>
<dbReference type="PANTHER" id="PTHR23416">
    <property type="entry name" value="SIALIC ACID SYNTHASE-RELATED"/>
    <property type="match status" value="1"/>
</dbReference>
<name>A0ABQ4N2X0_9BACL</name>
<dbReference type="Pfam" id="PF00132">
    <property type="entry name" value="Hexapep"/>
    <property type="match status" value="1"/>
</dbReference>
<dbReference type="SUPFAM" id="SSF51161">
    <property type="entry name" value="Trimeric LpxA-like enzymes"/>
    <property type="match status" value="1"/>
</dbReference>
<dbReference type="Proteomes" id="UP000680304">
    <property type="component" value="Unassembled WGS sequence"/>
</dbReference>
<organism evidence="2 3">
    <name type="scientific">Paenibacillus cisolokensis</name>
    <dbReference type="NCBI Taxonomy" id="1658519"/>
    <lineage>
        <taxon>Bacteria</taxon>
        <taxon>Bacillati</taxon>
        <taxon>Bacillota</taxon>
        <taxon>Bacilli</taxon>
        <taxon>Bacillales</taxon>
        <taxon>Paenibacillaceae</taxon>
        <taxon>Paenibacillus</taxon>
    </lineage>
</organism>
<evidence type="ECO:0000256" key="1">
    <source>
        <dbReference type="SAM" id="MobiDB-lite"/>
    </source>
</evidence>
<feature type="region of interest" description="Disordered" evidence="1">
    <location>
        <begin position="192"/>
        <end position="220"/>
    </location>
</feature>
<dbReference type="InterPro" id="IPR001451">
    <property type="entry name" value="Hexapep"/>
</dbReference>
<protein>
    <submittedName>
        <fullName evidence="2">Transferase</fullName>
    </submittedName>
</protein>
<dbReference type="CDD" id="cd04647">
    <property type="entry name" value="LbH_MAT_like"/>
    <property type="match status" value="1"/>
</dbReference>
<accession>A0ABQ4N2X0</accession>
<dbReference type="EMBL" id="BOVJ01000037">
    <property type="protein sequence ID" value="GIQ62544.1"/>
    <property type="molecule type" value="Genomic_DNA"/>
</dbReference>
<gene>
    <name evidence="2" type="ORF">PACILC2_11120</name>
</gene>
<dbReference type="GO" id="GO:0016740">
    <property type="term" value="F:transferase activity"/>
    <property type="evidence" value="ECO:0007669"/>
    <property type="project" value="UniProtKB-KW"/>
</dbReference>